<evidence type="ECO:0000313" key="9">
    <source>
        <dbReference type="EMBL" id="MBB4082088.1"/>
    </source>
</evidence>
<keyword evidence="4 7" id="KW-0812">Transmembrane</keyword>
<feature type="transmembrane region" description="Helical" evidence="7">
    <location>
        <begin position="81"/>
        <end position="100"/>
    </location>
</feature>
<dbReference type="EMBL" id="JACIDM010000001">
    <property type="protein sequence ID" value="MBB4082088.1"/>
    <property type="molecule type" value="Genomic_DNA"/>
</dbReference>
<keyword evidence="3" id="KW-1003">Cell membrane</keyword>
<dbReference type="RefSeq" id="WP_246328727.1">
    <property type="nucleotide sequence ID" value="NZ_BAAAER010000004.1"/>
</dbReference>
<evidence type="ECO:0000256" key="1">
    <source>
        <dbReference type="ARBA" id="ARBA00004651"/>
    </source>
</evidence>
<dbReference type="PANTHER" id="PTHR33778:SF1">
    <property type="entry name" value="MAGNESIUM TRANSPORTER YHID-RELATED"/>
    <property type="match status" value="1"/>
</dbReference>
<proteinExistence type="inferred from homology"/>
<evidence type="ECO:0000256" key="2">
    <source>
        <dbReference type="ARBA" id="ARBA00009298"/>
    </source>
</evidence>
<dbReference type="InterPro" id="IPR049177">
    <property type="entry name" value="MgtC_SapB_SrpB_YhiD_N"/>
</dbReference>
<keyword evidence="10" id="KW-1185">Reference proteome</keyword>
<keyword evidence="7" id="KW-0997">Cell inner membrane</keyword>
<gene>
    <name evidence="9" type="ORF">GGR12_000927</name>
</gene>
<reference evidence="9 10" key="1">
    <citation type="submission" date="2020-08" db="EMBL/GenBank/DDBJ databases">
        <title>Genomic Encyclopedia of Type Strains, Phase IV (KMG-IV): sequencing the most valuable type-strain genomes for metagenomic binning, comparative biology and taxonomic classification.</title>
        <authorList>
            <person name="Goeker M."/>
        </authorList>
    </citation>
    <scope>NUCLEOTIDE SEQUENCE [LARGE SCALE GENOMIC DNA]</scope>
    <source>
        <strain evidence="9 10">DSM 23960</strain>
    </source>
</reference>
<accession>A0A7W6JBK4</accession>
<feature type="domain" description="MgtC/SapB/SrpB/YhiD N-terminal" evidence="8">
    <location>
        <begin position="20"/>
        <end position="149"/>
    </location>
</feature>
<evidence type="ECO:0000256" key="5">
    <source>
        <dbReference type="ARBA" id="ARBA00022989"/>
    </source>
</evidence>
<dbReference type="PRINTS" id="PR01837">
    <property type="entry name" value="MGTCSAPBPROT"/>
</dbReference>
<dbReference type="Proteomes" id="UP000529946">
    <property type="component" value="Unassembled WGS sequence"/>
</dbReference>
<comment type="caution">
    <text evidence="9">The sequence shown here is derived from an EMBL/GenBank/DDBJ whole genome shotgun (WGS) entry which is preliminary data.</text>
</comment>
<dbReference type="InterPro" id="IPR003416">
    <property type="entry name" value="MgtC/SapB/SrpB/YhiD_fam"/>
</dbReference>
<dbReference type="GO" id="GO:0005886">
    <property type="term" value="C:plasma membrane"/>
    <property type="evidence" value="ECO:0007669"/>
    <property type="project" value="UniProtKB-SubCell"/>
</dbReference>
<dbReference type="AlphaFoldDB" id="A0A7W6JBK4"/>
<feature type="transmembrane region" description="Helical" evidence="7">
    <location>
        <begin position="16"/>
        <end position="33"/>
    </location>
</feature>
<dbReference type="PANTHER" id="PTHR33778">
    <property type="entry name" value="PROTEIN MGTC"/>
    <property type="match status" value="1"/>
</dbReference>
<keyword evidence="6 7" id="KW-0472">Membrane</keyword>
<name>A0A7W6JBK4_9CAUL</name>
<evidence type="ECO:0000256" key="3">
    <source>
        <dbReference type="ARBA" id="ARBA00022475"/>
    </source>
</evidence>
<comment type="subcellular location">
    <subcellularLocation>
        <location evidence="7">Cell inner membrane</location>
        <topology evidence="7">Multi-pass membrane protein</topology>
    </subcellularLocation>
    <subcellularLocation>
        <location evidence="1">Cell membrane</location>
        <topology evidence="1">Multi-pass membrane protein</topology>
    </subcellularLocation>
</comment>
<evidence type="ECO:0000256" key="4">
    <source>
        <dbReference type="ARBA" id="ARBA00022692"/>
    </source>
</evidence>
<organism evidence="9 10">
    <name type="scientific">Brevundimonas lenta</name>
    <dbReference type="NCBI Taxonomy" id="424796"/>
    <lineage>
        <taxon>Bacteria</taxon>
        <taxon>Pseudomonadati</taxon>
        <taxon>Pseudomonadota</taxon>
        <taxon>Alphaproteobacteria</taxon>
        <taxon>Caulobacterales</taxon>
        <taxon>Caulobacteraceae</taxon>
        <taxon>Brevundimonas</taxon>
    </lineage>
</organism>
<evidence type="ECO:0000256" key="7">
    <source>
        <dbReference type="RuleBase" id="RU365041"/>
    </source>
</evidence>
<feature type="transmembrane region" description="Helical" evidence="7">
    <location>
        <begin position="45"/>
        <end position="69"/>
    </location>
</feature>
<evidence type="ECO:0000313" key="10">
    <source>
        <dbReference type="Proteomes" id="UP000529946"/>
    </source>
</evidence>
<evidence type="ECO:0000259" key="8">
    <source>
        <dbReference type="Pfam" id="PF02308"/>
    </source>
</evidence>
<protein>
    <recommendedName>
        <fullName evidence="7">Protein MgtC</fullName>
    </recommendedName>
</protein>
<evidence type="ECO:0000256" key="6">
    <source>
        <dbReference type="ARBA" id="ARBA00023136"/>
    </source>
</evidence>
<keyword evidence="5 7" id="KW-1133">Transmembrane helix</keyword>
<dbReference type="Pfam" id="PF02308">
    <property type="entry name" value="MgtC"/>
    <property type="match status" value="1"/>
</dbReference>
<sequence length="239" mass="25280">MAAVAPLMDMNDLPGFTLPLLAAVLAGGLIGFEREWRGRAAGFRTHILVCLASALLMEAAVSQAAWRFAGVEGANIVSDPARLAHGVLTGIGFLCAGVIFRSGFSIHGLTTAASLWITAAIGLLFGAGLYGLAGVGTILTMLILVALRLVSLQLPQKAVVDVEVNWRRDAVGAEDRIEAALGGLDRARRADRFELVDGGESLRRTFRLKVDGEPALKALAARFRSIDGVTGYTLDPRDD</sequence>
<comment type="similarity">
    <text evidence="2 7">Belongs to the MgtC/SapB family.</text>
</comment>